<keyword evidence="1" id="KW-0472">Membrane</keyword>
<reference evidence="2 3" key="1">
    <citation type="journal article" date="2016" name="Nat. Commun.">
        <title>Thousands of microbial genomes shed light on interconnected biogeochemical processes in an aquifer system.</title>
        <authorList>
            <person name="Anantharaman K."/>
            <person name="Brown C.T."/>
            <person name="Hug L.A."/>
            <person name="Sharon I."/>
            <person name="Castelle C.J."/>
            <person name="Probst A.J."/>
            <person name="Thomas B.C."/>
            <person name="Singh A."/>
            <person name="Wilkins M.J."/>
            <person name="Karaoz U."/>
            <person name="Brodie E.L."/>
            <person name="Williams K.H."/>
            <person name="Hubbard S.S."/>
            <person name="Banfield J.F."/>
        </authorList>
    </citation>
    <scope>NUCLEOTIDE SEQUENCE [LARGE SCALE GENOMIC DNA]</scope>
</reference>
<keyword evidence="1" id="KW-1133">Transmembrane helix</keyword>
<evidence type="ECO:0008006" key="4">
    <source>
        <dbReference type="Google" id="ProtNLM"/>
    </source>
</evidence>
<protein>
    <recommendedName>
        <fullName evidence="4">DUF4446 domain-containing protein</fullName>
    </recommendedName>
</protein>
<organism evidence="2 3">
    <name type="scientific">Candidatus Gottesmanbacteria bacterium RIFCSPLOWO2_01_FULL_46_9</name>
    <dbReference type="NCBI Taxonomy" id="1798394"/>
    <lineage>
        <taxon>Bacteria</taxon>
        <taxon>Candidatus Gottesmaniibacteriota</taxon>
    </lineage>
</organism>
<keyword evidence="1" id="KW-0812">Transmembrane</keyword>
<dbReference type="EMBL" id="MFJX01000076">
    <property type="protein sequence ID" value="OGG29246.1"/>
    <property type="molecule type" value="Genomic_DNA"/>
</dbReference>
<accession>A0A1F6AX39</accession>
<dbReference type="Pfam" id="PF14584">
    <property type="entry name" value="DUF4446"/>
    <property type="match status" value="1"/>
</dbReference>
<dbReference type="Proteomes" id="UP000176450">
    <property type="component" value="Unassembled WGS sequence"/>
</dbReference>
<proteinExistence type="predicted"/>
<evidence type="ECO:0000313" key="3">
    <source>
        <dbReference type="Proteomes" id="UP000176450"/>
    </source>
</evidence>
<evidence type="ECO:0000313" key="2">
    <source>
        <dbReference type="EMBL" id="OGG29246.1"/>
    </source>
</evidence>
<comment type="caution">
    <text evidence="2">The sequence shown here is derived from an EMBL/GenBank/DDBJ whole genome shotgun (WGS) entry which is preliminary data.</text>
</comment>
<name>A0A1F6AX39_9BACT</name>
<evidence type="ECO:0000256" key="1">
    <source>
        <dbReference type="SAM" id="Phobius"/>
    </source>
</evidence>
<dbReference type="InterPro" id="IPR027981">
    <property type="entry name" value="DUF4446"/>
</dbReference>
<feature type="transmembrane region" description="Helical" evidence="1">
    <location>
        <begin position="6"/>
        <end position="28"/>
    </location>
</feature>
<dbReference type="AlphaFoldDB" id="A0A1F6AX39"/>
<gene>
    <name evidence="2" type="ORF">A3A63_00220</name>
</gene>
<sequence length="161" mass="18554">MVFNGSSAILFLWIFSIFWLSILSVFLFRMIRHYNRLTRDISERGLKEILEQVLKRQQGLVEETAHVQRTLEQLGKDGELHIQKLGLVRFNPFSDTGGSQSFTLALLDNNDTGLVMTSLYARTGNRWYIKEVREGRGKELELSKEEQASIKRAQLVTGKHV</sequence>